<proteinExistence type="inferred from homology"/>
<protein>
    <submittedName>
        <fullName evidence="8">Capsid protein</fullName>
    </submittedName>
</protein>
<evidence type="ECO:0000256" key="6">
    <source>
        <dbReference type="SAM" id="MobiDB-lite"/>
    </source>
</evidence>
<evidence type="ECO:0000256" key="4">
    <source>
        <dbReference type="ARBA" id="ARBA00022561"/>
    </source>
</evidence>
<evidence type="ECO:0000256" key="5">
    <source>
        <dbReference type="ARBA" id="ARBA00022844"/>
    </source>
</evidence>
<sequence length="673" mass="76145">MRYKIPRGYTPSIPSTEKESYYYNLWWLDHVSNYGKNKSIGRGKQKKQLTAQQKADRKRFFITQAQKNKNPEYKIPTSSQHKEFFKNHQGAKKGGKAKAKTKHLDTPIQRQEDPDEGPAPKQQKIQEEHIDPEELEHVMSRENDIQMEEADTSGVMELSDDVTGGGGGGGGGGVGHSTGNWNCETIWGDKSCTTYSSRHCVCLMRDQDMYTMIGNTVNLQRLDLENNTSYVGFTTPWNYLDFNQYCIHFAPRDWQKLVNGYTRWRPRTVTVKIFNIQVIQKTNTDAGVQYSNDLTGTIQIFADQEGKYPRILYPNQTTLMGPFPNQIYYLPQFAYMTNNSDTANTIQALLTHKSGFYCLDESPSEMLRTGNEWSSSYAFDPNTRWVSNKQSSLNITKRANPLYDTWEVNGRGDDALRGNFSTWRSPWYPGPNIALTDTIAENQSLGNIPNVMVGSGGLPLAPGMPMHRPESDKDEYLHTFWVPKTTGMNEGDIRDAQISPSTANKVQIATSSLYNTAPSTVYYSGLSQGTVAAEPWAAMLPGMIWDNRPPTYFDPIWQQFPETDEQFKIVSQLGGIPMNKSPGHIFVKVTPKPTGEANGLINEYATFTCTVAIEWELEPYTTHRWNMRNLVSYTNADAQAGTQMPTTTGTYNWNPTNEIVNRLYTGKTVLRTN</sequence>
<dbReference type="EMBL" id="MT138241">
    <property type="protein sequence ID" value="QKE54886.1"/>
    <property type="molecule type" value="Genomic_DNA"/>
</dbReference>
<dbReference type="SUPFAM" id="SSF88645">
    <property type="entry name" value="ssDNA viruses"/>
    <property type="match status" value="1"/>
</dbReference>
<dbReference type="GO" id="GO:0005198">
    <property type="term" value="F:structural molecule activity"/>
    <property type="evidence" value="ECO:0007669"/>
    <property type="project" value="InterPro"/>
</dbReference>
<evidence type="ECO:0000256" key="3">
    <source>
        <dbReference type="ARBA" id="ARBA00022431"/>
    </source>
</evidence>
<evidence type="ECO:0000256" key="2">
    <source>
        <dbReference type="ARBA" id="ARBA00005398"/>
    </source>
</evidence>
<feature type="domain" description="Coat protein VP1/VP2 Parvovirus" evidence="7">
    <location>
        <begin position="536"/>
        <end position="636"/>
    </location>
</feature>
<evidence type="ECO:0000256" key="1">
    <source>
        <dbReference type="ARBA" id="ARBA00004328"/>
    </source>
</evidence>
<evidence type="ECO:0000313" key="8">
    <source>
        <dbReference type="EMBL" id="QKE54886.1"/>
    </source>
</evidence>
<dbReference type="Gene3D" id="2.170.30.10">
    <property type="entry name" value="Parvovirus coat protein VP1/VP2"/>
    <property type="match status" value="1"/>
</dbReference>
<reference evidence="8" key="1">
    <citation type="submission" date="2020-01" db="EMBL/GenBank/DDBJ databases">
        <title>Viral genomes from wild and zoo birds in China.</title>
        <authorList>
            <person name="Xiao Y."/>
            <person name="Shan T."/>
            <person name="Yang S."/>
            <person name="Zhang W."/>
        </authorList>
    </citation>
    <scope>NUCLEOTIDE SEQUENCE</scope>
    <source>
        <strain evidence="8">Gps215par1</strain>
    </source>
</reference>
<keyword evidence="3" id="KW-1140">T=1 icosahedral capsid protein</keyword>
<dbReference type="InterPro" id="IPR036952">
    <property type="entry name" value="VP1/VP2"/>
</dbReference>
<evidence type="ECO:0000259" key="7">
    <source>
        <dbReference type="Pfam" id="PF00740"/>
    </source>
</evidence>
<dbReference type="Pfam" id="PF00740">
    <property type="entry name" value="VP1_2"/>
    <property type="match status" value="2"/>
</dbReference>
<feature type="compositionally biased region" description="Basic residues" evidence="6">
    <location>
        <begin position="89"/>
        <end position="101"/>
    </location>
</feature>
<dbReference type="InterPro" id="IPR001403">
    <property type="entry name" value="Parvovirus_coat"/>
</dbReference>
<organism evidence="8">
    <name type="scientific">Parvoviridae sp</name>
    <dbReference type="NCBI Taxonomy" id="1940570"/>
    <lineage>
        <taxon>Viruses</taxon>
        <taxon>Monodnaviria</taxon>
        <taxon>Shotokuvirae</taxon>
        <taxon>Cossaviricota</taxon>
        <taxon>Quintoviricetes</taxon>
        <taxon>Piccovirales</taxon>
        <taxon>Parvoviridae</taxon>
    </lineage>
</organism>
<keyword evidence="5" id="KW-0946">Virion</keyword>
<keyword evidence="4" id="KW-0167">Capsid protein</keyword>
<comment type="subcellular location">
    <subcellularLocation>
        <location evidence="1">Virion</location>
    </subcellularLocation>
</comment>
<comment type="similarity">
    <text evidence="2">Belongs to the parvoviridae capsid protein family.</text>
</comment>
<dbReference type="GO" id="GO:0039615">
    <property type="term" value="C:T=1 icosahedral viral capsid"/>
    <property type="evidence" value="ECO:0007669"/>
    <property type="project" value="UniProtKB-KW"/>
</dbReference>
<feature type="domain" description="Coat protein VP1/VP2 Parvovirus" evidence="7">
    <location>
        <begin position="166"/>
        <end position="406"/>
    </location>
</feature>
<accession>A0A7D3UKP6</accession>
<name>A0A7D3UKP6_9VIRU</name>
<feature type="region of interest" description="Disordered" evidence="6">
    <location>
        <begin position="87"/>
        <end position="134"/>
    </location>
</feature>
<dbReference type="InterPro" id="IPR016184">
    <property type="entry name" value="Capsid/spike_ssDNA_virus"/>
</dbReference>